<name>A0A839ZD70_9HYPH</name>
<reference evidence="1 2" key="1">
    <citation type="submission" date="2020-08" db="EMBL/GenBank/DDBJ databases">
        <title>Genomic Encyclopedia of Type Strains, Phase IV (KMG-IV): sequencing the most valuable type-strain genomes for metagenomic binning, comparative biology and taxonomic classification.</title>
        <authorList>
            <person name="Goeker M."/>
        </authorList>
    </citation>
    <scope>NUCLEOTIDE SEQUENCE [LARGE SCALE GENOMIC DNA]</scope>
    <source>
        <strain evidence="1 2">DSM 5895</strain>
    </source>
</reference>
<comment type="caution">
    <text evidence="1">The sequence shown here is derived from an EMBL/GenBank/DDBJ whole genome shotgun (WGS) entry which is preliminary data.</text>
</comment>
<dbReference type="Proteomes" id="UP000533469">
    <property type="component" value="Unassembled WGS sequence"/>
</dbReference>
<organism evidence="1 2">
    <name type="scientific">Ancylobacter tetraedralis</name>
    <dbReference type="NCBI Taxonomy" id="217068"/>
    <lineage>
        <taxon>Bacteria</taxon>
        <taxon>Pseudomonadati</taxon>
        <taxon>Pseudomonadota</taxon>
        <taxon>Alphaproteobacteria</taxon>
        <taxon>Hyphomicrobiales</taxon>
        <taxon>Xanthobacteraceae</taxon>
        <taxon>Ancylobacter</taxon>
    </lineage>
</organism>
<sequence>MTRERAAALRGHDPVASVIRTVHTGPRGIVAAALMKYYLNKSRVDAFSAANRPEKSRDLGGLFEGMDCPYSSGLGSGC</sequence>
<evidence type="ECO:0000313" key="2">
    <source>
        <dbReference type="Proteomes" id="UP000533469"/>
    </source>
</evidence>
<gene>
    <name evidence="1" type="ORF">FHS55_003258</name>
</gene>
<accession>A0A839ZD70</accession>
<protein>
    <submittedName>
        <fullName evidence="1">Uncharacterized protein</fullName>
    </submittedName>
</protein>
<dbReference type="RefSeq" id="WP_183190797.1">
    <property type="nucleotide sequence ID" value="NZ_JACICD010000006.1"/>
</dbReference>
<proteinExistence type="predicted"/>
<keyword evidence="2" id="KW-1185">Reference proteome</keyword>
<dbReference type="EMBL" id="JACICD010000006">
    <property type="protein sequence ID" value="MBB3772637.1"/>
    <property type="molecule type" value="Genomic_DNA"/>
</dbReference>
<dbReference type="AlphaFoldDB" id="A0A839ZD70"/>
<evidence type="ECO:0000313" key="1">
    <source>
        <dbReference type="EMBL" id="MBB3772637.1"/>
    </source>
</evidence>